<dbReference type="InterPro" id="IPR027417">
    <property type="entry name" value="P-loop_NTPase"/>
</dbReference>
<evidence type="ECO:0000256" key="3">
    <source>
        <dbReference type="ARBA" id="ARBA00022692"/>
    </source>
</evidence>
<feature type="transmembrane region" description="Helical" evidence="6">
    <location>
        <begin position="54"/>
        <end position="75"/>
    </location>
</feature>
<dbReference type="AlphaFoldDB" id="A0AAE3M7Q8"/>
<protein>
    <submittedName>
        <fullName evidence="8">TraM recognition domain-containing protein</fullName>
    </submittedName>
</protein>
<keyword evidence="9" id="KW-1185">Reference proteome</keyword>
<evidence type="ECO:0000256" key="2">
    <source>
        <dbReference type="ARBA" id="ARBA00022475"/>
    </source>
</evidence>
<keyword evidence="5 6" id="KW-0472">Membrane</keyword>
<dbReference type="Gene3D" id="3.40.50.300">
    <property type="entry name" value="P-loop containing nucleotide triphosphate hydrolases"/>
    <property type="match status" value="1"/>
</dbReference>
<dbReference type="InterPro" id="IPR051539">
    <property type="entry name" value="T4SS-coupling_protein"/>
</dbReference>
<dbReference type="PANTHER" id="PTHR37937">
    <property type="entry name" value="CONJUGATIVE TRANSFER: DNA TRANSPORT"/>
    <property type="match status" value="1"/>
</dbReference>
<dbReference type="SUPFAM" id="SSF52540">
    <property type="entry name" value="P-loop containing nucleoside triphosphate hydrolases"/>
    <property type="match status" value="1"/>
</dbReference>
<dbReference type="InterPro" id="IPR032689">
    <property type="entry name" value="TraG-D_C"/>
</dbReference>
<evidence type="ECO:0000256" key="6">
    <source>
        <dbReference type="SAM" id="Phobius"/>
    </source>
</evidence>
<evidence type="ECO:0000313" key="9">
    <source>
        <dbReference type="Proteomes" id="UP001209229"/>
    </source>
</evidence>
<dbReference type="RefSeq" id="WP_301191923.1">
    <property type="nucleotide sequence ID" value="NZ_JAPDPJ010000051.1"/>
</dbReference>
<feature type="transmembrane region" description="Helical" evidence="6">
    <location>
        <begin position="111"/>
        <end position="137"/>
    </location>
</feature>
<gene>
    <name evidence="8" type="ORF">OM075_17990</name>
</gene>
<keyword evidence="2" id="KW-1003">Cell membrane</keyword>
<dbReference type="CDD" id="cd01127">
    <property type="entry name" value="TrwB_TraG_TraD_VirD4"/>
    <property type="match status" value="1"/>
</dbReference>
<accession>A0AAE3M7Q8</accession>
<dbReference type="Proteomes" id="UP001209229">
    <property type="component" value="Unassembled WGS sequence"/>
</dbReference>
<reference evidence="8" key="1">
    <citation type="submission" date="2022-10" db="EMBL/GenBank/DDBJ databases">
        <authorList>
            <person name="Yu W.X."/>
        </authorList>
    </citation>
    <scope>NUCLEOTIDE SEQUENCE</scope>
    <source>
        <strain evidence="8">AAT</strain>
    </source>
</reference>
<evidence type="ECO:0000259" key="7">
    <source>
        <dbReference type="Pfam" id="PF12696"/>
    </source>
</evidence>
<organism evidence="8 9">
    <name type="scientific">Plebeiibacterium sediminum</name>
    <dbReference type="NCBI Taxonomy" id="2992112"/>
    <lineage>
        <taxon>Bacteria</taxon>
        <taxon>Pseudomonadati</taxon>
        <taxon>Bacteroidota</taxon>
        <taxon>Bacteroidia</taxon>
        <taxon>Marinilabiliales</taxon>
        <taxon>Marinilabiliaceae</taxon>
        <taxon>Plebeiibacterium</taxon>
    </lineage>
</organism>
<dbReference type="EMBL" id="JAPDPJ010000051">
    <property type="protein sequence ID" value="MCW3788364.1"/>
    <property type="molecule type" value="Genomic_DNA"/>
</dbReference>
<dbReference type="PANTHER" id="PTHR37937:SF1">
    <property type="entry name" value="CONJUGATIVE TRANSFER: DNA TRANSPORT"/>
    <property type="match status" value="1"/>
</dbReference>
<sequence>MDQEKKNIIWICISGIIISVFLLVFHWIAVYELIHFHQSAGVDLLFKVLSKINTSQHLTLLRLMVVALIIATTFFQKFKEKSKTTQVALIAVPILMIAFFKGYTASDFYAIYLYPMVFVFTIVLLPLAASHLSSIALSDQKPLGINREKGENPLPVQTKDKGTLWIPNAAAGIWVEGAAGSGKSFSMVIPHIFEFAKRGYAGLVYDYEGNLNEKGGLLTKVVYTALLNSHSKVKFAFINLTNLPRTVKVNPISPKYIKSFDDALEISIAIMVNLNKEWATKRDFWADNAIYAFAGTVWHFVHSRPQLATIPHVTEFLLNDFETAMRILLQDKEVAPYIRPVISPFTKQGAGGQAAGAEGSTQFSVAKLRTKESYYVLAPKHGEEMGLDITHKDHPIMLCLGNSPGQRGVHTPIIGSIIQVCRMQMNQLGKNKSIFMADELPTIYIDKLETLPAEARKKGVVTYLALQTFAQLEEAYGKDRARIIQDNCSNIFCGKTSVDSAEKVVRMMGEYKKDDLSHSYNESSTSKSVRKQYDKVIRVNDITGQKPGHFTGMVTGGEPPFFSVQTKEQHFELKEIPAFNRELLKKDGLEFSKEEVEAIVNKNYKRIIEEVDSYISEYCTTA</sequence>
<evidence type="ECO:0000256" key="5">
    <source>
        <dbReference type="ARBA" id="ARBA00023136"/>
    </source>
</evidence>
<feature type="domain" description="TraD/TraG TraM recognition site" evidence="7">
    <location>
        <begin position="435"/>
        <end position="542"/>
    </location>
</feature>
<dbReference type="Pfam" id="PF12696">
    <property type="entry name" value="TraG-D_C"/>
    <property type="match status" value="1"/>
</dbReference>
<feature type="transmembrane region" description="Helical" evidence="6">
    <location>
        <begin position="7"/>
        <end position="34"/>
    </location>
</feature>
<proteinExistence type="predicted"/>
<comment type="subcellular location">
    <subcellularLocation>
        <location evidence="1">Cell membrane</location>
        <topology evidence="1">Multi-pass membrane protein</topology>
    </subcellularLocation>
</comment>
<keyword evidence="4 6" id="KW-1133">Transmembrane helix</keyword>
<evidence type="ECO:0000256" key="1">
    <source>
        <dbReference type="ARBA" id="ARBA00004651"/>
    </source>
</evidence>
<dbReference type="GO" id="GO:0005886">
    <property type="term" value="C:plasma membrane"/>
    <property type="evidence" value="ECO:0007669"/>
    <property type="project" value="UniProtKB-SubCell"/>
</dbReference>
<name>A0AAE3M7Q8_9BACT</name>
<evidence type="ECO:0000256" key="4">
    <source>
        <dbReference type="ARBA" id="ARBA00022989"/>
    </source>
</evidence>
<comment type="caution">
    <text evidence="8">The sequence shown here is derived from an EMBL/GenBank/DDBJ whole genome shotgun (WGS) entry which is preliminary data.</text>
</comment>
<evidence type="ECO:0000313" key="8">
    <source>
        <dbReference type="EMBL" id="MCW3788364.1"/>
    </source>
</evidence>
<keyword evidence="3 6" id="KW-0812">Transmembrane</keyword>